<reference evidence="1" key="1">
    <citation type="journal article" date="2014" name="Int. J. Syst. Evol. Microbiol.">
        <title>Complete genome sequence of Corynebacterium casei LMG S-19264T (=DSM 44701T), isolated from a smear-ripened cheese.</title>
        <authorList>
            <consortium name="US DOE Joint Genome Institute (JGI-PGF)"/>
            <person name="Walter F."/>
            <person name="Albersmeier A."/>
            <person name="Kalinowski J."/>
            <person name="Ruckert C."/>
        </authorList>
    </citation>
    <scope>NUCLEOTIDE SEQUENCE</scope>
    <source>
        <strain evidence="1">JCM 4790</strain>
    </source>
</reference>
<accession>A0A918ND05</accession>
<gene>
    <name evidence="1" type="ORF">GCM10010358_11700</name>
</gene>
<dbReference type="EMBL" id="BMVU01000003">
    <property type="protein sequence ID" value="GGX59100.1"/>
    <property type="molecule type" value="Genomic_DNA"/>
</dbReference>
<dbReference type="Proteomes" id="UP000619244">
    <property type="component" value="Unassembled WGS sequence"/>
</dbReference>
<protein>
    <submittedName>
        <fullName evidence="1">Uncharacterized protein</fullName>
    </submittedName>
</protein>
<proteinExistence type="predicted"/>
<evidence type="ECO:0000313" key="1">
    <source>
        <dbReference type="EMBL" id="GGX59100.1"/>
    </source>
</evidence>
<sequence>MVTTTSSETTSLHTTDLGRLVLLSWIRPSNGGDVPYLLLCAVGDDEDGTNPSTATVEHLLRDAGLAVGGDSVDATRRPDLPISLLVVPGSAVLTLPHIKAPFIPPEGWLAAAEKQGVACLVCTTRPWLGGDPGDYEALAAFANDQATLEASARIILPARGLRS</sequence>
<reference evidence="1" key="2">
    <citation type="submission" date="2020-09" db="EMBL/GenBank/DDBJ databases">
        <authorList>
            <person name="Sun Q."/>
            <person name="Ohkuma M."/>
        </authorList>
    </citation>
    <scope>NUCLEOTIDE SEQUENCE</scope>
    <source>
        <strain evidence="1">JCM 4790</strain>
    </source>
</reference>
<comment type="caution">
    <text evidence="1">The sequence shown here is derived from an EMBL/GenBank/DDBJ whole genome shotgun (WGS) entry which is preliminary data.</text>
</comment>
<evidence type="ECO:0000313" key="2">
    <source>
        <dbReference type="Proteomes" id="UP000619244"/>
    </source>
</evidence>
<organism evidence="1 2">
    <name type="scientific">Streptomyces minutiscleroticus</name>
    <dbReference type="NCBI Taxonomy" id="68238"/>
    <lineage>
        <taxon>Bacteria</taxon>
        <taxon>Bacillati</taxon>
        <taxon>Actinomycetota</taxon>
        <taxon>Actinomycetes</taxon>
        <taxon>Kitasatosporales</taxon>
        <taxon>Streptomycetaceae</taxon>
        <taxon>Streptomyces</taxon>
    </lineage>
</organism>
<keyword evidence="2" id="KW-1185">Reference proteome</keyword>
<dbReference type="InterPro" id="IPR045993">
    <property type="entry name" value="DUF5949"/>
</dbReference>
<name>A0A918ND05_9ACTN</name>
<dbReference type="AlphaFoldDB" id="A0A918ND05"/>
<dbReference type="Pfam" id="PF19374">
    <property type="entry name" value="DUF5949"/>
    <property type="match status" value="1"/>
</dbReference>